<name>A0ABD2P7N4_9CUCU</name>
<dbReference type="Proteomes" id="UP001516400">
    <property type="component" value="Unassembled WGS sequence"/>
</dbReference>
<evidence type="ECO:0000256" key="1">
    <source>
        <dbReference type="SAM" id="Coils"/>
    </source>
</evidence>
<sequence>MSETVSNENLRDLIRELQREMKETRQTLIDKLEDSQKKVTELEEENKYLRSRVDFLGARGRENNLIVNGLQVDVKENLEDYVIGSLNEKLDLRLSTSESNNVYIVGSKPNGPTKLKLASYLKQSTVPRSAHRLKEHRYLLTMIYLEQSRKKIKFQDHLKKVRIAGHTEQMRGKKLCQERPRRVCSFSRKSTVIRLVQIGGKETLSYRTGTVPVTPTTLNSPSDKKDSEKVFHDTAAKENREKNQWVAREHRMRTGGC</sequence>
<comment type="caution">
    <text evidence="2">The sequence shown here is derived from an EMBL/GenBank/DDBJ whole genome shotgun (WGS) entry which is preliminary data.</text>
</comment>
<dbReference type="AlphaFoldDB" id="A0ABD2P7N4"/>
<keyword evidence="3" id="KW-1185">Reference proteome</keyword>
<reference evidence="2 3" key="1">
    <citation type="journal article" date="2021" name="BMC Biol.">
        <title>Horizontally acquired antibacterial genes associated with adaptive radiation of ladybird beetles.</title>
        <authorList>
            <person name="Li H.S."/>
            <person name="Tang X.F."/>
            <person name="Huang Y.H."/>
            <person name="Xu Z.Y."/>
            <person name="Chen M.L."/>
            <person name="Du X.Y."/>
            <person name="Qiu B.Y."/>
            <person name="Chen P.T."/>
            <person name="Zhang W."/>
            <person name="Slipinski A."/>
            <person name="Escalona H.E."/>
            <person name="Waterhouse R.M."/>
            <person name="Zwick A."/>
            <person name="Pang H."/>
        </authorList>
    </citation>
    <scope>NUCLEOTIDE SEQUENCE [LARGE SCALE GENOMIC DNA]</scope>
    <source>
        <strain evidence="2">SYSU2018</strain>
    </source>
</reference>
<keyword evidence="1" id="KW-0175">Coiled coil</keyword>
<protein>
    <submittedName>
        <fullName evidence="2">Uncharacterized protein</fullName>
    </submittedName>
</protein>
<accession>A0ABD2P7N4</accession>
<feature type="coiled-coil region" evidence="1">
    <location>
        <begin position="7"/>
        <end position="52"/>
    </location>
</feature>
<proteinExistence type="predicted"/>
<gene>
    <name evidence="2" type="ORF">HHI36_001503</name>
</gene>
<organism evidence="2 3">
    <name type="scientific">Cryptolaemus montrouzieri</name>
    <dbReference type="NCBI Taxonomy" id="559131"/>
    <lineage>
        <taxon>Eukaryota</taxon>
        <taxon>Metazoa</taxon>
        <taxon>Ecdysozoa</taxon>
        <taxon>Arthropoda</taxon>
        <taxon>Hexapoda</taxon>
        <taxon>Insecta</taxon>
        <taxon>Pterygota</taxon>
        <taxon>Neoptera</taxon>
        <taxon>Endopterygota</taxon>
        <taxon>Coleoptera</taxon>
        <taxon>Polyphaga</taxon>
        <taxon>Cucujiformia</taxon>
        <taxon>Coccinelloidea</taxon>
        <taxon>Coccinellidae</taxon>
        <taxon>Scymninae</taxon>
        <taxon>Scymnini</taxon>
        <taxon>Cryptolaemus</taxon>
    </lineage>
</organism>
<evidence type="ECO:0000313" key="3">
    <source>
        <dbReference type="Proteomes" id="UP001516400"/>
    </source>
</evidence>
<evidence type="ECO:0000313" key="2">
    <source>
        <dbReference type="EMBL" id="KAL3287017.1"/>
    </source>
</evidence>
<dbReference type="EMBL" id="JABFTP020000185">
    <property type="protein sequence ID" value="KAL3287017.1"/>
    <property type="molecule type" value="Genomic_DNA"/>
</dbReference>